<dbReference type="WBParaSite" id="L893_g4805.t1">
    <property type="protein sequence ID" value="L893_g4805.t1"/>
    <property type="gene ID" value="L893_g4805"/>
</dbReference>
<protein>
    <submittedName>
        <fullName evidence="2">Pollen coat protein B6</fullName>
    </submittedName>
</protein>
<dbReference type="Proteomes" id="UP000095287">
    <property type="component" value="Unplaced"/>
</dbReference>
<proteinExistence type="predicted"/>
<sequence>MRLHRTPPSSPALFHLRHALKLPILYRASVNFRTTPNMFRPVIVVLIFFFLALNVSGAVLKLPLAALVDVIESQCFPAACYGECPDTHPLMKVRALINLHCECCKEL</sequence>
<dbReference type="AlphaFoldDB" id="A0A1I8ADZ6"/>
<keyword evidence="1" id="KW-1185">Reference proteome</keyword>
<evidence type="ECO:0000313" key="1">
    <source>
        <dbReference type="Proteomes" id="UP000095287"/>
    </source>
</evidence>
<evidence type="ECO:0000313" key="2">
    <source>
        <dbReference type="WBParaSite" id="L893_g4805.t1"/>
    </source>
</evidence>
<accession>A0A1I8ADZ6</accession>
<name>A0A1I8ADZ6_9BILA</name>
<organism evidence="1 2">
    <name type="scientific">Steinernema glaseri</name>
    <dbReference type="NCBI Taxonomy" id="37863"/>
    <lineage>
        <taxon>Eukaryota</taxon>
        <taxon>Metazoa</taxon>
        <taxon>Ecdysozoa</taxon>
        <taxon>Nematoda</taxon>
        <taxon>Chromadorea</taxon>
        <taxon>Rhabditida</taxon>
        <taxon>Tylenchina</taxon>
        <taxon>Panagrolaimomorpha</taxon>
        <taxon>Strongyloidoidea</taxon>
        <taxon>Steinernematidae</taxon>
        <taxon>Steinernema</taxon>
    </lineage>
</organism>
<reference evidence="2" key="1">
    <citation type="submission" date="2016-11" db="UniProtKB">
        <authorList>
            <consortium name="WormBaseParasite"/>
        </authorList>
    </citation>
    <scope>IDENTIFICATION</scope>
</reference>